<keyword evidence="4 6" id="KW-1133">Transmembrane helix</keyword>
<evidence type="ECO:0000256" key="6">
    <source>
        <dbReference type="SAM" id="Phobius"/>
    </source>
</evidence>
<name>A0A382W9S9_9ZZZZ</name>
<feature type="transmembrane region" description="Helical" evidence="6">
    <location>
        <begin position="78"/>
        <end position="103"/>
    </location>
</feature>
<gene>
    <name evidence="8" type="ORF">METZ01_LOCUS408258</name>
</gene>
<evidence type="ECO:0000256" key="2">
    <source>
        <dbReference type="ARBA" id="ARBA00022475"/>
    </source>
</evidence>
<dbReference type="EMBL" id="UINC01158068">
    <property type="protein sequence ID" value="SVD55404.1"/>
    <property type="molecule type" value="Genomic_DNA"/>
</dbReference>
<protein>
    <recommendedName>
        <fullName evidence="7">DNA translocase FtsK 4TM region domain-containing protein</fullName>
    </recommendedName>
</protein>
<dbReference type="Pfam" id="PF13491">
    <property type="entry name" value="FtsK_4TM"/>
    <property type="match status" value="1"/>
</dbReference>
<reference evidence="8" key="1">
    <citation type="submission" date="2018-05" db="EMBL/GenBank/DDBJ databases">
        <authorList>
            <person name="Lanie J.A."/>
            <person name="Ng W.-L."/>
            <person name="Kazmierczak K.M."/>
            <person name="Andrzejewski T.M."/>
            <person name="Davidsen T.M."/>
            <person name="Wayne K.J."/>
            <person name="Tettelin H."/>
            <person name="Glass J.I."/>
            <person name="Rusch D."/>
            <person name="Podicherti R."/>
            <person name="Tsui H.-C.T."/>
            <person name="Winkler M.E."/>
        </authorList>
    </citation>
    <scope>NUCLEOTIDE SEQUENCE</scope>
</reference>
<dbReference type="GO" id="GO:0005886">
    <property type="term" value="C:plasma membrane"/>
    <property type="evidence" value="ECO:0007669"/>
    <property type="project" value="UniProtKB-SubCell"/>
</dbReference>
<keyword evidence="3 6" id="KW-0812">Transmembrane</keyword>
<dbReference type="AlphaFoldDB" id="A0A382W9S9"/>
<feature type="transmembrane region" description="Helical" evidence="6">
    <location>
        <begin position="31"/>
        <end position="48"/>
    </location>
</feature>
<organism evidence="8">
    <name type="scientific">marine metagenome</name>
    <dbReference type="NCBI Taxonomy" id="408172"/>
    <lineage>
        <taxon>unclassified sequences</taxon>
        <taxon>metagenomes</taxon>
        <taxon>ecological metagenomes</taxon>
    </lineage>
</organism>
<keyword evidence="2" id="KW-1003">Cell membrane</keyword>
<feature type="non-terminal residue" evidence="8">
    <location>
        <position position="168"/>
    </location>
</feature>
<evidence type="ECO:0000256" key="3">
    <source>
        <dbReference type="ARBA" id="ARBA00022692"/>
    </source>
</evidence>
<accession>A0A382W9S9</accession>
<evidence type="ECO:0000256" key="5">
    <source>
        <dbReference type="ARBA" id="ARBA00023136"/>
    </source>
</evidence>
<evidence type="ECO:0000256" key="4">
    <source>
        <dbReference type="ARBA" id="ARBA00022989"/>
    </source>
</evidence>
<feature type="non-terminal residue" evidence="8">
    <location>
        <position position="1"/>
    </location>
</feature>
<evidence type="ECO:0000256" key="1">
    <source>
        <dbReference type="ARBA" id="ARBA00004651"/>
    </source>
</evidence>
<feature type="domain" description="DNA translocase FtsK 4TM region" evidence="7">
    <location>
        <begin position="25"/>
        <end position="166"/>
    </location>
</feature>
<proteinExistence type="predicted"/>
<feature type="transmembrane region" description="Helical" evidence="6">
    <location>
        <begin position="115"/>
        <end position="138"/>
    </location>
</feature>
<evidence type="ECO:0000313" key="8">
    <source>
        <dbReference type="EMBL" id="SVD55404.1"/>
    </source>
</evidence>
<evidence type="ECO:0000259" key="7">
    <source>
        <dbReference type="Pfam" id="PF13491"/>
    </source>
</evidence>
<keyword evidence="5 6" id="KW-0472">Membrane</keyword>
<dbReference type="InterPro" id="IPR025199">
    <property type="entry name" value="FtsK_4TM"/>
</dbReference>
<comment type="subcellular location">
    <subcellularLocation>
        <location evidence="1">Cell membrane</location>
        <topology evidence="1">Multi-pass membrane protein</topology>
    </subcellularLocation>
</comment>
<sequence>VAQPKGKRSLASLDQSTIWDLLLSRLREGMILVEIAICIYLTCALLSFDSSDPSWTFTGISHQVSNIMGPSGAWFADVVFAIFGLMAFVFPLLLAVHILLRVLSKRINPIFDPALLIVQGMGLVLGVISGAALCRMHFYGAGLEFREGSGGLVGNATKELLVPLLGYP</sequence>